<feature type="region of interest" description="Disordered" evidence="1">
    <location>
        <begin position="131"/>
        <end position="153"/>
    </location>
</feature>
<feature type="chain" id="PRO_5031319199" evidence="2">
    <location>
        <begin position="22"/>
        <end position="153"/>
    </location>
</feature>
<dbReference type="EMBL" id="HBGQ01085856">
    <property type="protein sequence ID" value="CAD9518205.1"/>
    <property type="molecule type" value="Transcribed_RNA"/>
</dbReference>
<dbReference type="AlphaFoldDB" id="A0A7S2N3N4"/>
<sequence length="153" mass="16810">MALGMKFACVCLALLCAGANAWGRGRSKRSAFVQGKRAGVARENPGIGYNEMKQTNKDNDKDVAEYKVSSEKANKQAKVAEEKGDEYMRDLKSLTAGHHTIETGIKHLHDVVEDANQKSLKKIQEVLKTAEEKKKAAAKAGEHHEHEEPPKGN</sequence>
<gene>
    <name evidence="3" type="ORF">AAND1436_LOCUS40901</name>
</gene>
<proteinExistence type="predicted"/>
<evidence type="ECO:0000256" key="1">
    <source>
        <dbReference type="SAM" id="MobiDB-lite"/>
    </source>
</evidence>
<accession>A0A7S2N3N4</accession>
<evidence type="ECO:0000313" key="3">
    <source>
        <dbReference type="EMBL" id="CAD9518205.1"/>
    </source>
</evidence>
<keyword evidence="2" id="KW-0732">Signal</keyword>
<name>A0A7S2N3N4_9DINO</name>
<reference evidence="3" key="1">
    <citation type="submission" date="2021-01" db="EMBL/GenBank/DDBJ databases">
        <authorList>
            <person name="Corre E."/>
            <person name="Pelletier E."/>
            <person name="Niang G."/>
            <person name="Scheremetjew M."/>
            <person name="Finn R."/>
            <person name="Kale V."/>
            <person name="Holt S."/>
            <person name="Cochrane G."/>
            <person name="Meng A."/>
            <person name="Brown T."/>
            <person name="Cohen L."/>
        </authorList>
    </citation>
    <scope>NUCLEOTIDE SEQUENCE</scope>
    <source>
        <strain evidence="3">CCMP2222</strain>
    </source>
</reference>
<protein>
    <submittedName>
        <fullName evidence="3">Uncharacterized protein</fullName>
    </submittedName>
</protein>
<feature type="signal peptide" evidence="2">
    <location>
        <begin position="1"/>
        <end position="21"/>
    </location>
</feature>
<organism evidence="3">
    <name type="scientific">Alexandrium andersonii</name>
    <dbReference type="NCBI Taxonomy" id="327968"/>
    <lineage>
        <taxon>Eukaryota</taxon>
        <taxon>Sar</taxon>
        <taxon>Alveolata</taxon>
        <taxon>Dinophyceae</taxon>
        <taxon>Gonyaulacales</taxon>
        <taxon>Pyrocystaceae</taxon>
        <taxon>Alexandrium</taxon>
    </lineage>
</organism>
<evidence type="ECO:0000256" key="2">
    <source>
        <dbReference type="SAM" id="SignalP"/>
    </source>
</evidence>